<dbReference type="Proteomes" id="UP000321822">
    <property type="component" value="Unassembled WGS sequence"/>
</dbReference>
<dbReference type="InterPro" id="IPR000866">
    <property type="entry name" value="AhpC/TSA"/>
</dbReference>
<dbReference type="InterPro" id="IPR013766">
    <property type="entry name" value="Thioredoxin_domain"/>
</dbReference>
<comment type="caution">
    <text evidence="2">The sequence shown here is derived from an EMBL/GenBank/DDBJ whole genome shotgun (WGS) entry which is preliminary data.</text>
</comment>
<evidence type="ECO:0000313" key="3">
    <source>
        <dbReference type="Proteomes" id="UP000321822"/>
    </source>
</evidence>
<reference evidence="2 3" key="1">
    <citation type="submission" date="2019-07" db="EMBL/GenBank/DDBJ databases">
        <title>Genomes of sea-ice associated Colwellia species.</title>
        <authorList>
            <person name="Bowman J.P."/>
        </authorList>
    </citation>
    <scope>NUCLEOTIDE SEQUENCE [LARGE SCALE GENOMIC DNA]</scope>
    <source>
        <strain evidence="2 3">ACAM 459</strain>
    </source>
</reference>
<dbReference type="CDD" id="cd02970">
    <property type="entry name" value="PRX_like2"/>
    <property type="match status" value="1"/>
</dbReference>
<proteinExistence type="predicted"/>
<dbReference type="Gene3D" id="3.40.30.10">
    <property type="entry name" value="Glutaredoxin"/>
    <property type="match status" value="1"/>
</dbReference>
<dbReference type="AlphaFoldDB" id="A0A5C6QPV0"/>
<sequence length="177" mass="19741">MTNIKLTAGQIFPDITVASLEGGEIHLPTIYEGHDWRMVIVYRGQHCPLCTDYLLILKKLLPEFNAIGVDVVAVSSDSPEKANLQIGKINPNFDVGYELTTEQMKKLGLYISNPRSSEEADRPFAEPALFVINEKGEIQIIDISNAPFARPELSSILMGLKFVRNPENNYPIRGTHS</sequence>
<dbReference type="GO" id="GO:0016491">
    <property type="term" value="F:oxidoreductase activity"/>
    <property type="evidence" value="ECO:0007669"/>
    <property type="project" value="InterPro"/>
</dbReference>
<dbReference type="PROSITE" id="PS51352">
    <property type="entry name" value="THIOREDOXIN_2"/>
    <property type="match status" value="1"/>
</dbReference>
<evidence type="ECO:0000259" key="1">
    <source>
        <dbReference type="PROSITE" id="PS51352"/>
    </source>
</evidence>
<dbReference type="OrthoDB" id="9809746at2"/>
<organism evidence="2 3">
    <name type="scientific">Colwellia demingiae</name>
    <dbReference type="NCBI Taxonomy" id="89401"/>
    <lineage>
        <taxon>Bacteria</taxon>
        <taxon>Pseudomonadati</taxon>
        <taxon>Pseudomonadota</taxon>
        <taxon>Gammaproteobacteria</taxon>
        <taxon>Alteromonadales</taxon>
        <taxon>Colwelliaceae</taxon>
        <taxon>Colwellia</taxon>
    </lineage>
</organism>
<dbReference type="RefSeq" id="WP_146783313.1">
    <property type="nucleotide sequence ID" value="NZ_VOLT01000002.1"/>
</dbReference>
<keyword evidence="3" id="KW-1185">Reference proteome</keyword>
<accession>A0A5C6QPV0</accession>
<gene>
    <name evidence="2" type="ORF">ESZ36_02860</name>
</gene>
<feature type="domain" description="Thioredoxin" evidence="1">
    <location>
        <begin position="6"/>
        <end position="162"/>
    </location>
</feature>
<dbReference type="Pfam" id="PF00578">
    <property type="entry name" value="AhpC-TSA"/>
    <property type="match status" value="1"/>
</dbReference>
<dbReference type="InterPro" id="IPR036249">
    <property type="entry name" value="Thioredoxin-like_sf"/>
</dbReference>
<dbReference type="GO" id="GO:0016209">
    <property type="term" value="F:antioxidant activity"/>
    <property type="evidence" value="ECO:0007669"/>
    <property type="project" value="InterPro"/>
</dbReference>
<evidence type="ECO:0000313" key="2">
    <source>
        <dbReference type="EMBL" id="TWX70622.1"/>
    </source>
</evidence>
<protein>
    <submittedName>
        <fullName evidence="2">AhpC/TSA family protein</fullName>
    </submittedName>
</protein>
<name>A0A5C6QPV0_9GAMM</name>
<dbReference type="EMBL" id="VOLT01000002">
    <property type="protein sequence ID" value="TWX70622.1"/>
    <property type="molecule type" value="Genomic_DNA"/>
</dbReference>
<dbReference type="SUPFAM" id="SSF52833">
    <property type="entry name" value="Thioredoxin-like"/>
    <property type="match status" value="1"/>
</dbReference>